<feature type="region of interest" description="Disordered" evidence="1">
    <location>
        <begin position="17"/>
        <end position="72"/>
    </location>
</feature>
<accession>A0A952KDP0</accession>
<feature type="compositionally biased region" description="Basic and acidic residues" evidence="1">
    <location>
        <begin position="53"/>
        <end position="69"/>
    </location>
</feature>
<protein>
    <submittedName>
        <fullName evidence="2">Uncharacterized protein</fullName>
    </submittedName>
</protein>
<proteinExistence type="predicted"/>
<name>A0A952KDP0_9PROT</name>
<evidence type="ECO:0000256" key="1">
    <source>
        <dbReference type="SAM" id="MobiDB-lite"/>
    </source>
</evidence>
<reference evidence="2" key="1">
    <citation type="submission" date="2020-06" db="EMBL/GenBank/DDBJ databases">
        <title>Stable isotope informed genome-resolved metagenomics uncovers potential trophic interactions in rhizosphere soil.</title>
        <authorList>
            <person name="Starr E.P."/>
            <person name="Shi S."/>
            <person name="Blazewicz S.J."/>
            <person name="Koch B.J."/>
            <person name="Probst A.J."/>
            <person name="Hungate B.A."/>
            <person name="Pett-Ridge J."/>
            <person name="Firestone M.K."/>
            <person name="Banfield J.F."/>
        </authorList>
    </citation>
    <scope>NUCLEOTIDE SEQUENCE</scope>
    <source>
        <strain evidence="2">YM_69_17</strain>
    </source>
</reference>
<gene>
    <name evidence="2" type="ORF">JF625_05025</name>
</gene>
<feature type="compositionally biased region" description="Basic and acidic residues" evidence="1">
    <location>
        <begin position="24"/>
        <end position="40"/>
    </location>
</feature>
<dbReference type="Proteomes" id="UP000700706">
    <property type="component" value="Unassembled WGS sequence"/>
</dbReference>
<dbReference type="EMBL" id="JAEKLZ010000111">
    <property type="protein sequence ID" value="MBW8724505.1"/>
    <property type="molecule type" value="Genomic_DNA"/>
</dbReference>
<sequence>MPTIVPGLFENYLVKTKRQGHAGRRTDKDISSMTADDGRLPPRGNTGPGSVKTAERQAREARQDADRYARRGNTTMHAISLQAARDLEAAAAAQRADAPAPRERR</sequence>
<dbReference type="AlphaFoldDB" id="A0A952KDP0"/>
<comment type="caution">
    <text evidence="2">The sequence shown here is derived from an EMBL/GenBank/DDBJ whole genome shotgun (WGS) entry which is preliminary data.</text>
</comment>
<evidence type="ECO:0000313" key="2">
    <source>
        <dbReference type="EMBL" id="MBW8724505.1"/>
    </source>
</evidence>
<organism evidence="2 3">
    <name type="scientific">Inquilinus limosus</name>
    <dbReference type="NCBI Taxonomy" id="171674"/>
    <lineage>
        <taxon>Bacteria</taxon>
        <taxon>Pseudomonadati</taxon>
        <taxon>Pseudomonadota</taxon>
        <taxon>Alphaproteobacteria</taxon>
        <taxon>Rhodospirillales</taxon>
        <taxon>Rhodospirillaceae</taxon>
        <taxon>Inquilinus</taxon>
    </lineage>
</organism>
<evidence type="ECO:0000313" key="3">
    <source>
        <dbReference type="Proteomes" id="UP000700706"/>
    </source>
</evidence>